<dbReference type="Ensembl" id="ENSMZET00005018181.1">
    <property type="protein sequence ID" value="ENSMZEP00005017615.1"/>
    <property type="gene ID" value="ENSMZEG00005013245.1"/>
</dbReference>
<dbReference type="SUPFAM" id="SSF54928">
    <property type="entry name" value="RNA-binding domain, RBD"/>
    <property type="match status" value="2"/>
</dbReference>
<dbReference type="InterPro" id="IPR006535">
    <property type="entry name" value="HnRNP_R/Q_splicing_fac"/>
</dbReference>
<dbReference type="AlphaFoldDB" id="A0A3P9C5Q5"/>
<feature type="compositionally biased region" description="Pro residues" evidence="14">
    <location>
        <begin position="43"/>
        <end position="54"/>
    </location>
</feature>
<feature type="domain" description="RRM" evidence="15">
    <location>
        <begin position="57"/>
        <end position="135"/>
    </location>
</feature>
<evidence type="ECO:0000256" key="12">
    <source>
        <dbReference type="ARBA" id="ARBA00079413"/>
    </source>
</evidence>
<evidence type="ECO:0000256" key="5">
    <source>
        <dbReference type="ARBA" id="ARBA00022664"/>
    </source>
</evidence>
<evidence type="ECO:0000256" key="4">
    <source>
        <dbReference type="ARBA" id="ARBA00022490"/>
    </source>
</evidence>
<evidence type="ECO:0000256" key="1">
    <source>
        <dbReference type="ARBA" id="ARBA00004123"/>
    </source>
</evidence>
<keyword evidence="9" id="KW-0539">Nucleus</keyword>
<keyword evidence="4" id="KW-0963">Cytoplasm</keyword>
<evidence type="ECO:0000256" key="14">
    <source>
        <dbReference type="SAM" id="MobiDB-lite"/>
    </source>
</evidence>
<reference evidence="16 17" key="1">
    <citation type="journal article" date="2014" name="Nature">
        <title>The genomic substrate for adaptive radiation in African cichlid fish.</title>
        <authorList>
            <person name="Brawand D."/>
            <person name="Wagner C.E."/>
            <person name="Li Y.I."/>
            <person name="Malinsky M."/>
            <person name="Keller I."/>
            <person name="Fan S."/>
            <person name="Simakov O."/>
            <person name="Ng A.Y."/>
            <person name="Lim Z.W."/>
            <person name="Bezault E."/>
            <person name="Turner-Maier J."/>
            <person name="Johnson J."/>
            <person name="Alcazar R."/>
            <person name="Noh H.J."/>
            <person name="Russell P."/>
            <person name="Aken B."/>
            <person name="Alfoldi J."/>
            <person name="Amemiya C."/>
            <person name="Azzouzi N."/>
            <person name="Baroiller J.F."/>
            <person name="Barloy-Hubler F."/>
            <person name="Berlin A."/>
            <person name="Bloomquist R."/>
            <person name="Carleton K.L."/>
            <person name="Conte M.A."/>
            <person name="D'Cotta H."/>
            <person name="Eshel O."/>
            <person name="Gaffney L."/>
            <person name="Galibert F."/>
            <person name="Gante H.F."/>
            <person name="Gnerre S."/>
            <person name="Greuter L."/>
            <person name="Guyon R."/>
            <person name="Haddad N.S."/>
            <person name="Haerty W."/>
            <person name="Harris R.M."/>
            <person name="Hofmann H.A."/>
            <person name="Hourlier T."/>
            <person name="Hulata G."/>
            <person name="Jaffe D.B."/>
            <person name="Lara M."/>
            <person name="Lee A.P."/>
            <person name="MacCallum I."/>
            <person name="Mwaiko S."/>
            <person name="Nikaido M."/>
            <person name="Nishihara H."/>
            <person name="Ozouf-Costaz C."/>
            <person name="Penman D.J."/>
            <person name="Przybylski D."/>
            <person name="Rakotomanga M."/>
            <person name="Renn S.C.P."/>
            <person name="Ribeiro F.J."/>
            <person name="Ron M."/>
            <person name="Salzburger W."/>
            <person name="Sanchez-Pulido L."/>
            <person name="Santos M.E."/>
            <person name="Searle S."/>
            <person name="Sharpe T."/>
            <person name="Swofford R."/>
            <person name="Tan F.J."/>
            <person name="Williams L."/>
            <person name="Young S."/>
            <person name="Yin S."/>
            <person name="Okada N."/>
            <person name="Kocher T.D."/>
            <person name="Miska E.A."/>
            <person name="Lander E.S."/>
            <person name="Venkatesh B."/>
            <person name="Fernald R.D."/>
            <person name="Meyer A."/>
            <person name="Ponting C.P."/>
            <person name="Streelman J.T."/>
            <person name="Lindblad-Toh K."/>
            <person name="Seehausen O."/>
            <person name="Di Palma F."/>
        </authorList>
    </citation>
    <scope>NUCLEOTIDE SEQUENCE</scope>
</reference>
<protein>
    <recommendedName>
        <fullName evidence="11">APOBEC1 complementation factor</fullName>
    </recommendedName>
    <alternativeName>
        <fullName evidence="12">APOBEC1-stimulating protein</fullName>
    </alternativeName>
</protein>
<evidence type="ECO:0000256" key="8">
    <source>
        <dbReference type="ARBA" id="ARBA00022884"/>
    </source>
</evidence>
<keyword evidence="5" id="KW-0507">mRNA processing</keyword>
<evidence type="ECO:0000256" key="7">
    <source>
        <dbReference type="ARBA" id="ARBA00022824"/>
    </source>
</evidence>
<dbReference type="Gene3D" id="3.30.70.330">
    <property type="match status" value="3"/>
</dbReference>
<evidence type="ECO:0000259" key="15">
    <source>
        <dbReference type="PROSITE" id="PS50102"/>
    </source>
</evidence>
<dbReference type="NCBIfam" id="TIGR01648">
    <property type="entry name" value="hnRNP-R-Q"/>
    <property type="match status" value="1"/>
</dbReference>
<accession>A0A3P9C5Q5</accession>
<dbReference type="CDD" id="cd19900">
    <property type="entry name" value="DSRM_A1CF"/>
    <property type="match status" value="1"/>
</dbReference>
<dbReference type="SUPFAM" id="SSF54768">
    <property type="entry name" value="dsRNA-binding domain-like"/>
    <property type="match status" value="1"/>
</dbReference>
<dbReference type="InterPro" id="IPR000504">
    <property type="entry name" value="RRM_dom"/>
</dbReference>
<evidence type="ECO:0000256" key="11">
    <source>
        <dbReference type="ARBA" id="ARBA00073950"/>
    </source>
</evidence>
<dbReference type="GO" id="GO:0005634">
    <property type="term" value="C:nucleus"/>
    <property type="evidence" value="ECO:0007669"/>
    <property type="project" value="UniProtKB-SubCell"/>
</dbReference>
<dbReference type="SMART" id="SM00360">
    <property type="entry name" value="RRM"/>
    <property type="match status" value="3"/>
</dbReference>
<dbReference type="GeneTree" id="ENSGT00940000158678"/>
<keyword evidence="17" id="KW-1185">Reference proteome</keyword>
<dbReference type="CDD" id="cd12498">
    <property type="entry name" value="RRM3_ACF"/>
    <property type="match status" value="1"/>
</dbReference>
<dbReference type="FunFam" id="3.30.160.20:FF:000025">
    <property type="entry name" value="APOBEC1 complementation factor isoform X1"/>
    <property type="match status" value="1"/>
</dbReference>
<feature type="domain" description="RRM" evidence="15">
    <location>
        <begin position="137"/>
        <end position="219"/>
    </location>
</feature>
<dbReference type="Gene3D" id="3.30.160.20">
    <property type="match status" value="1"/>
</dbReference>
<dbReference type="FunFam" id="3.30.70.330:FF:000179">
    <property type="entry name" value="APOBEC1 complementation factor isoform X1"/>
    <property type="match status" value="1"/>
</dbReference>
<evidence type="ECO:0000256" key="10">
    <source>
        <dbReference type="ARBA" id="ARBA00062586"/>
    </source>
</evidence>
<comment type="subunit">
    <text evidence="10">Part of the apolipoprotein B mRNA editing complex with APOBEC1. Interacts with TNPO2; TNPO2 may be responsible for transport of A1CF into the nucleus. Interacts with SYNCRIP. Interacts with CELF2/CUGBP2. Interacts with RBM47.</text>
</comment>
<sequence>MDSNQKASGDGLAGTQKEAALRSLMQRTGYQLRQENGQRRYGGPPPGWDGPPPERGSEIFVGKLPRDLFEDELVPLCEKFGKIYEVRMMMDFNGNNRGYAFVTFSNKQEARAAMKQLNNYEIRNGRLLGVCASVDNCRLFVGGIPKTKKREEILSEMKKVTDGVVDVIVYPSAADKSKNRGFAFVEYESHRAAAMARRKLLPGRIQLWGHAIAVDWAEPEVEVDEDTMATVKILYVRNLMLQTTEETIEKEFNSLKPGAVERVKKIRDYAFVHFTQREDAINAMKALDGKMVDGSPIEVTLAKPVDKDSYVRYTRGTGGRGGSLLQTDYTSYTLGQMYDPSAAYLGAPVFYAPQAYTAIPAQFRFPAAKANVGGRGLIRTPSVREIYMTVPVGAAGVRGLGGRGYLAYAAGGGADKQQEEKLYDLLPGMELTPMTPNLKATAVKPAPQVLEELCQKNNWGQPVYQLHSAIGPDQRQLFLYKITIPALATQYPNVHPFTPAKLCAGVEEAKIHAAEHTLQTLGVQTEGATDLALCVPAGYTLAGPASTAVASQLKQAVSLGQDLTAYTTYDGYPAFAVAARHTDGYGVF</sequence>
<dbReference type="Pfam" id="PF00076">
    <property type="entry name" value="RRM_1"/>
    <property type="match status" value="3"/>
</dbReference>
<evidence type="ECO:0000256" key="2">
    <source>
        <dbReference type="ARBA" id="ARBA00004240"/>
    </source>
</evidence>
<evidence type="ECO:0000256" key="9">
    <source>
        <dbReference type="ARBA" id="ARBA00023242"/>
    </source>
</evidence>
<dbReference type="PANTHER" id="PTHR21245">
    <property type="entry name" value="HETEROGENEOUS NUCLEAR RIBONUCLEOPROTEIN"/>
    <property type="match status" value="1"/>
</dbReference>
<keyword evidence="8 13" id="KW-0694">RNA-binding</keyword>
<dbReference type="FunFam" id="3.30.70.330:FF:000022">
    <property type="entry name" value="APOBEC1 complementation factor isoform X1"/>
    <property type="match status" value="1"/>
</dbReference>
<feature type="domain" description="RRM" evidence="15">
    <location>
        <begin position="232"/>
        <end position="304"/>
    </location>
</feature>
<dbReference type="InterPro" id="IPR012677">
    <property type="entry name" value="Nucleotide-bd_a/b_plait_sf"/>
</dbReference>
<dbReference type="GO" id="GO:0006397">
    <property type="term" value="P:mRNA processing"/>
    <property type="evidence" value="ECO:0007669"/>
    <property type="project" value="UniProtKB-KW"/>
</dbReference>
<name>A0A3P9C5Q5_9CICH</name>
<dbReference type="STRING" id="106582.ENSMZEP00005017615"/>
<keyword evidence="6" id="KW-0677">Repeat</keyword>
<evidence type="ECO:0000256" key="6">
    <source>
        <dbReference type="ARBA" id="ARBA00022737"/>
    </source>
</evidence>
<feature type="region of interest" description="Disordered" evidence="14">
    <location>
        <begin position="1"/>
        <end position="56"/>
    </location>
</feature>
<proteinExistence type="predicted"/>
<comment type="subcellular location">
    <subcellularLocation>
        <location evidence="3">Cytoplasm</location>
    </subcellularLocation>
    <subcellularLocation>
        <location evidence="2">Endoplasmic reticulum</location>
    </subcellularLocation>
    <subcellularLocation>
        <location evidence="1">Nucleus</location>
    </subcellularLocation>
</comment>
<reference evidence="16" key="3">
    <citation type="submission" date="2025-09" db="UniProtKB">
        <authorList>
            <consortium name="Ensembl"/>
        </authorList>
    </citation>
    <scope>IDENTIFICATION</scope>
</reference>
<dbReference type="GO" id="GO:0016554">
    <property type="term" value="P:cytidine to uridine editing"/>
    <property type="evidence" value="ECO:0007669"/>
    <property type="project" value="UniProtKB-ARBA"/>
</dbReference>
<dbReference type="FunFam" id="3.30.70.330:FF:000026">
    <property type="entry name" value="APOBEC1 complementation factor isoform X1"/>
    <property type="match status" value="1"/>
</dbReference>
<dbReference type="GO" id="GO:0005783">
    <property type="term" value="C:endoplasmic reticulum"/>
    <property type="evidence" value="ECO:0007669"/>
    <property type="project" value="UniProtKB-SubCell"/>
</dbReference>
<dbReference type="CDD" id="cd12486">
    <property type="entry name" value="RRM1_ACF"/>
    <property type="match status" value="1"/>
</dbReference>
<dbReference type="PROSITE" id="PS50102">
    <property type="entry name" value="RRM"/>
    <property type="match status" value="3"/>
</dbReference>
<keyword evidence="7" id="KW-0256">Endoplasmic reticulum</keyword>
<reference evidence="16" key="2">
    <citation type="submission" date="2025-08" db="UniProtKB">
        <authorList>
            <consortium name="Ensembl"/>
        </authorList>
    </citation>
    <scope>IDENTIFICATION</scope>
</reference>
<dbReference type="InterPro" id="IPR034538">
    <property type="entry name" value="ACF_RRM1"/>
</dbReference>
<dbReference type="GO" id="GO:0003723">
    <property type="term" value="F:RNA binding"/>
    <property type="evidence" value="ECO:0007669"/>
    <property type="project" value="UniProtKB-UniRule"/>
</dbReference>
<dbReference type="InterPro" id="IPR044461">
    <property type="entry name" value="A1CF_DSRM"/>
</dbReference>
<dbReference type="InterPro" id="IPR035979">
    <property type="entry name" value="RBD_domain_sf"/>
</dbReference>
<organism evidence="16 17">
    <name type="scientific">Maylandia zebra</name>
    <name type="common">zebra mbuna</name>
    <dbReference type="NCBI Taxonomy" id="106582"/>
    <lineage>
        <taxon>Eukaryota</taxon>
        <taxon>Metazoa</taxon>
        <taxon>Chordata</taxon>
        <taxon>Craniata</taxon>
        <taxon>Vertebrata</taxon>
        <taxon>Euteleostomi</taxon>
        <taxon>Actinopterygii</taxon>
        <taxon>Neopterygii</taxon>
        <taxon>Teleostei</taxon>
        <taxon>Neoteleostei</taxon>
        <taxon>Acanthomorphata</taxon>
        <taxon>Ovalentaria</taxon>
        <taxon>Cichlomorphae</taxon>
        <taxon>Cichliformes</taxon>
        <taxon>Cichlidae</taxon>
        <taxon>African cichlids</taxon>
        <taxon>Pseudocrenilabrinae</taxon>
        <taxon>Haplochromini</taxon>
        <taxon>Maylandia</taxon>
        <taxon>Maylandia zebra complex</taxon>
    </lineage>
</organism>
<evidence type="ECO:0000313" key="16">
    <source>
        <dbReference type="Ensembl" id="ENSMZEP00005017615.1"/>
    </source>
</evidence>
<evidence type="ECO:0000256" key="3">
    <source>
        <dbReference type="ARBA" id="ARBA00004496"/>
    </source>
</evidence>
<evidence type="ECO:0000256" key="13">
    <source>
        <dbReference type="PROSITE-ProRule" id="PRU00176"/>
    </source>
</evidence>
<dbReference type="Pfam" id="PF14709">
    <property type="entry name" value="DND1_DSRM"/>
    <property type="match status" value="1"/>
</dbReference>
<dbReference type="Proteomes" id="UP000265160">
    <property type="component" value="LG3"/>
</dbReference>
<feature type="compositionally biased region" description="Polar residues" evidence="14">
    <location>
        <begin position="25"/>
        <end position="35"/>
    </location>
</feature>
<evidence type="ECO:0000313" key="17">
    <source>
        <dbReference type="Proteomes" id="UP000265160"/>
    </source>
</evidence>